<gene>
    <name evidence="2" type="ORF">HMN09_01325000</name>
</gene>
<evidence type="ECO:0000313" key="3">
    <source>
        <dbReference type="Proteomes" id="UP000613580"/>
    </source>
</evidence>
<dbReference type="Proteomes" id="UP000613580">
    <property type="component" value="Unassembled WGS sequence"/>
</dbReference>
<proteinExistence type="predicted"/>
<reference evidence="2" key="1">
    <citation type="submission" date="2020-05" db="EMBL/GenBank/DDBJ databases">
        <title>Mycena genomes resolve the evolution of fungal bioluminescence.</title>
        <authorList>
            <person name="Tsai I.J."/>
        </authorList>
    </citation>
    <scope>NUCLEOTIDE SEQUENCE</scope>
    <source>
        <strain evidence="2">110903Hualien_Pintung</strain>
    </source>
</reference>
<feature type="compositionally biased region" description="Low complexity" evidence="1">
    <location>
        <begin position="79"/>
        <end position="95"/>
    </location>
</feature>
<evidence type="ECO:0000313" key="2">
    <source>
        <dbReference type="EMBL" id="KAF7289628.1"/>
    </source>
</evidence>
<dbReference type="AlphaFoldDB" id="A0A8H6RZN4"/>
<dbReference type="EMBL" id="JACAZE010000028">
    <property type="protein sequence ID" value="KAF7289628.1"/>
    <property type="molecule type" value="Genomic_DNA"/>
</dbReference>
<sequence length="161" mass="17834">MMFTEHTSLVHPLRSPETSSAASILRTLEETFRVHEADGEDEVLVIPPLGDHNVEQEEVRRVLQEHGLRSRMRPRFHEQQQQAAHSHPFSHAHSPSPEPPYASLPDNSLATEPDLAGACFDPSGAYVYVASKVGVAEWKVRGAEKRWWSGGQLGALAPGRV</sequence>
<keyword evidence="3" id="KW-1185">Reference proteome</keyword>
<dbReference type="OrthoDB" id="64353at2759"/>
<evidence type="ECO:0000256" key="1">
    <source>
        <dbReference type="SAM" id="MobiDB-lite"/>
    </source>
</evidence>
<accession>A0A8H6RZN4</accession>
<feature type="region of interest" description="Disordered" evidence="1">
    <location>
        <begin position="68"/>
        <end position="108"/>
    </location>
</feature>
<comment type="caution">
    <text evidence="2">The sequence shown here is derived from an EMBL/GenBank/DDBJ whole genome shotgun (WGS) entry which is preliminary data.</text>
</comment>
<name>A0A8H6RZN4_MYCCL</name>
<organism evidence="2 3">
    <name type="scientific">Mycena chlorophos</name>
    <name type="common">Agaric fungus</name>
    <name type="synonym">Agaricus chlorophos</name>
    <dbReference type="NCBI Taxonomy" id="658473"/>
    <lineage>
        <taxon>Eukaryota</taxon>
        <taxon>Fungi</taxon>
        <taxon>Dikarya</taxon>
        <taxon>Basidiomycota</taxon>
        <taxon>Agaricomycotina</taxon>
        <taxon>Agaricomycetes</taxon>
        <taxon>Agaricomycetidae</taxon>
        <taxon>Agaricales</taxon>
        <taxon>Marasmiineae</taxon>
        <taxon>Mycenaceae</taxon>
        <taxon>Mycena</taxon>
    </lineage>
</organism>
<protein>
    <submittedName>
        <fullName evidence="2">DUF2415 domain-containing protein</fullName>
    </submittedName>
</protein>